<sequence>MAEWARTFRGYSGLVSAIDAGLPRKVDGEFARKFLWAVGQFFERVEAEQIQEKAAA</sequence>
<gene>
    <name evidence="2" type="ORF">BJL86_1371</name>
</gene>
<reference evidence="2 3" key="1">
    <citation type="submission" date="2016-06" db="EMBL/GenBank/DDBJ databases">
        <title>Complete genome sequence of a saline-alkali tolerant type strain Dietzia timorensis ID05-A0528T.</title>
        <authorList>
            <person name="Wu X."/>
        </authorList>
    </citation>
    <scope>NUCLEOTIDE SEQUENCE [LARGE SCALE GENOMIC DNA]</scope>
    <source>
        <strain evidence="2 3">ID05-A0528</strain>
    </source>
</reference>
<feature type="domain" description="SAV-6107-like HEPN" evidence="1">
    <location>
        <begin position="1"/>
        <end position="46"/>
    </location>
</feature>
<proteinExistence type="predicted"/>
<keyword evidence="3" id="KW-1185">Reference proteome</keyword>
<protein>
    <recommendedName>
        <fullName evidence="1">SAV-6107-like HEPN domain-containing protein</fullName>
    </recommendedName>
</protein>
<evidence type="ECO:0000259" key="1">
    <source>
        <dbReference type="Pfam" id="PF18726"/>
    </source>
</evidence>
<dbReference type="Proteomes" id="UP000186104">
    <property type="component" value="Chromosome"/>
</dbReference>
<organism evidence="2 3">
    <name type="scientific">Dietzia timorensis</name>
    <dbReference type="NCBI Taxonomy" id="499555"/>
    <lineage>
        <taxon>Bacteria</taxon>
        <taxon>Bacillati</taxon>
        <taxon>Actinomycetota</taxon>
        <taxon>Actinomycetes</taxon>
        <taxon>Mycobacteriales</taxon>
        <taxon>Dietziaceae</taxon>
        <taxon>Dietzia</taxon>
    </lineage>
</organism>
<evidence type="ECO:0000313" key="3">
    <source>
        <dbReference type="Proteomes" id="UP000186104"/>
    </source>
</evidence>
<dbReference type="AlphaFoldDB" id="A0A173LJT1"/>
<dbReference type="KEGG" id="dtm:BJL86_1371"/>
<dbReference type="InterPro" id="IPR040891">
    <property type="entry name" value="HEPN_SAV_6107"/>
</dbReference>
<dbReference type="Pfam" id="PF18726">
    <property type="entry name" value="HEPN_SAV_6107"/>
    <property type="match status" value="1"/>
</dbReference>
<name>A0A173LJT1_9ACTN</name>
<accession>A0A173LJT1</accession>
<evidence type="ECO:0000313" key="2">
    <source>
        <dbReference type="EMBL" id="ANI92153.1"/>
    </source>
</evidence>
<dbReference type="EMBL" id="CP015961">
    <property type="protein sequence ID" value="ANI92153.1"/>
    <property type="molecule type" value="Genomic_DNA"/>
</dbReference>